<dbReference type="RefSeq" id="WP_138096231.1">
    <property type="nucleotide sequence ID" value="NZ_CP040428.1"/>
</dbReference>
<dbReference type="OrthoDB" id="9812089at2"/>
<accession>A0A4P8YK63</accession>
<dbReference type="GO" id="GO:0030638">
    <property type="term" value="P:polyketide metabolic process"/>
    <property type="evidence" value="ECO:0007669"/>
    <property type="project" value="InterPro"/>
</dbReference>
<sequence>MKSAVKPMAMAATLLAAAFCSSALAQNISPVQQEKNRQLVINFYNDFFNRHEVDTAARVVAEDYRQHNPQVPDGKRPFVEGFRDYFRQNPGARARIVRSAVDGDRVWLHVHSTERDGDRGEAVVDIFRVRDGKIVEHWDVIQAVADKAQNANTMF</sequence>
<feature type="chain" id="PRO_5020584243" description="SnoaL-like domain-containing protein" evidence="1">
    <location>
        <begin position="26"/>
        <end position="155"/>
    </location>
</feature>
<dbReference type="Gene3D" id="3.10.450.50">
    <property type="match status" value="1"/>
</dbReference>
<dbReference type="EMBL" id="CP040428">
    <property type="protein sequence ID" value="QCT20356.1"/>
    <property type="molecule type" value="Genomic_DNA"/>
</dbReference>
<dbReference type="AlphaFoldDB" id="A0A4P8YK63"/>
<dbReference type="KEGG" id="izh:FEM41_12190"/>
<evidence type="ECO:0000256" key="1">
    <source>
        <dbReference type="SAM" id="SignalP"/>
    </source>
</evidence>
<dbReference type="PANTHER" id="PTHR38436:SF1">
    <property type="entry name" value="ESTER CYCLASE"/>
    <property type="match status" value="1"/>
</dbReference>
<dbReference type="InterPro" id="IPR032710">
    <property type="entry name" value="NTF2-like_dom_sf"/>
</dbReference>
<dbReference type="Pfam" id="PF12680">
    <property type="entry name" value="SnoaL_2"/>
    <property type="match status" value="1"/>
</dbReference>
<dbReference type="InterPro" id="IPR009959">
    <property type="entry name" value="Cyclase_SnoaL-like"/>
</dbReference>
<protein>
    <recommendedName>
        <fullName evidence="2">SnoaL-like domain-containing protein</fullName>
    </recommendedName>
</protein>
<dbReference type="PANTHER" id="PTHR38436">
    <property type="entry name" value="POLYKETIDE CYCLASE SNOAL-LIKE DOMAIN"/>
    <property type="match status" value="1"/>
</dbReference>
<name>A0A4P8YK63_9ENTR</name>
<dbReference type="InterPro" id="IPR037401">
    <property type="entry name" value="SnoaL-like"/>
</dbReference>
<gene>
    <name evidence="3" type="ORF">FEM41_12190</name>
</gene>
<feature type="signal peptide" evidence="1">
    <location>
        <begin position="1"/>
        <end position="25"/>
    </location>
</feature>
<evidence type="ECO:0000313" key="4">
    <source>
        <dbReference type="Proteomes" id="UP000302163"/>
    </source>
</evidence>
<evidence type="ECO:0000259" key="2">
    <source>
        <dbReference type="Pfam" id="PF12680"/>
    </source>
</evidence>
<proteinExistence type="predicted"/>
<keyword evidence="4" id="KW-1185">Reference proteome</keyword>
<evidence type="ECO:0000313" key="3">
    <source>
        <dbReference type="EMBL" id="QCT20356.1"/>
    </source>
</evidence>
<reference evidence="3 4" key="1">
    <citation type="submission" date="2019-05" db="EMBL/GenBank/DDBJ databases">
        <title>Complete genome sequence of Izhakiella calystegiae KSNA2, an endophyte isolated from beach morning glory (Calystegia soldanella).</title>
        <authorList>
            <person name="Jiang L."/>
            <person name="Jeong J.C."/>
            <person name="Kim C.Y."/>
            <person name="Kim D.H."/>
            <person name="Kim S.W."/>
            <person name="Lee j."/>
        </authorList>
    </citation>
    <scope>NUCLEOTIDE SEQUENCE [LARGE SCALE GENOMIC DNA]</scope>
    <source>
        <strain evidence="3 4">KSNA2</strain>
    </source>
</reference>
<feature type="domain" description="SnoaL-like" evidence="2">
    <location>
        <begin position="43"/>
        <end position="137"/>
    </location>
</feature>
<organism evidence="3 4">
    <name type="scientific">Jejubacter calystegiae</name>
    <dbReference type="NCBI Taxonomy" id="2579935"/>
    <lineage>
        <taxon>Bacteria</taxon>
        <taxon>Pseudomonadati</taxon>
        <taxon>Pseudomonadota</taxon>
        <taxon>Gammaproteobacteria</taxon>
        <taxon>Enterobacterales</taxon>
        <taxon>Enterobacteriaceae</taxon>
        <taxon>Jejubacter</taxon>
    </lineage>
</organism>
<keyword evidence="1" id="KW-0732">Signal</keyword>
<dbReference type="SUPFAM" id="SSF54427">
    <property type="entry name" value="NTF2-like"/>
    <property type="match status" value="1"/>
</dbReference>
<dbReference type="Proteomes" id="UP000302163">
    <property type="component" value="Chromosome"/>
</dbReference>